<keyword evidence="3" id="KW-1003">Cell membrane</keyword>
<keyword evidence="8" id="KW-0133">Cell shape</keyword>
<dbReference type="RefSeq" id="WP_027289361.1">
    <property type="nucleotide sequence ID" value="NZ_NRRE01000017.1"/>
</dbReference>
<keyword evidence="5" id="KW-0328">Glycosyltransferase</keyword>
<dbReference type="EMBL" id="NRRE01000017">
    <property type="protein sequence ID" value="MBK1696499.1"/>
    <property type="molecule type" value="Genomic_DNA"/>
</dbReference>
<evidence type="ECO:0000256" key="1">
    <source>
        <dbReference type="ARBA" id="ARBA00004651"/>
    </source>
</evidence>
<dbReference type="AlphaFoldDB" id="A0A934QGK8"/>
<comment type="caution">
    <text evidence="22">The sequence shown here is derived from an EMBL/GenBank/DDBJ whole genome shotgun (WGS) entry which is preliminary data.</text>
</comment>
<dbReference type="Pfam" id="PF01098">
    <property type="entry name" value="FTSW_RODA_SPOVE"/>
    <property type="match status" value="1"/>
</dbReference>
<reference evidence="22" key="1">
    <citation type="submission" date="2017-08" db="EMBL/GenBank/DDBJ databases">
        <authorList>
            <person name="Imhoff J.F."/>
            <person name="Rahn T."/>
            <person name="Kuenzel S."/>
            <person name="Neulinger S.C."/>
        </authorList>
    </citation>
    <scope>NUCLEOTIDE SEQUENCE</scope>
    <source>
        <strain evidence="22">DSM 9154</strain>
    </source>
</reference>
<feature type="transmembrane region" description="Helical" evidence="21">
    <location>
        <begin position="305"/>
        <end position="324"/>
    </location>
</feature>
<evidence type="ECO:0000256" key="18">
    <source>
        <dbReference type="ARBA" id="ARBA00041418"/>
    </source>
</evidence>
<feature type="transmembrane region" description="Helical" evidence="21">
    <location>
        <begin position="148"/>
        <end position="167"/>
    </location>
</feature>
<evidence type="ECO:0000256" key="7">
    <source>
        <dbReference type="ARBA" id="ARBA00022692"/>
    </source>
</evidence>
<evidence type="ECO:0000256" key="19">
    <source>
        <dbReference type="ARBA" id="ARBA00044770"/>
    </source>
</evidence>
<evidence type="ECO:0000256" key="13">
    <source>
        <dbReference type="ARBA" id="ARBA00023316"/>
    </source>
</evidence>
<keyword evidence="11 21" id="KW-0472">Membrane</keyword>
<keyword evidence="6" id="KW-0808">Transferase</keyword>
<accession>A0A934QGK8</accession>
<evidence type="ECO:0000256" key="6">
    <source>
        <dbReference type="ARBA" id="ARBA00022679"/>
    </source>
</evidence>
<evidence type="ECO:0000313" key="23">
    <source>
        <dbReference type="Proteomes" id="UP000778970"/>
    </source>
</evidence>
<dbReference type="PANTHER" id="PTHR30474">
    <property type="entry name" value="CELL CYCLE PROTEIN"/>
    <property type="match status" value="1"/>
</dbReference>
<feature type="transmembrane region" description="Helical" evidence="21">
    <location>
        <begin position="267"/>
        <end position="293"/>
    </location>
</feature>
<reference evidence="22" key="2">
    <citation type="journal article" date="2020" name="Microorganisms">
        <title>Osmotic Adaptation and Compatible Solute Biosynthesis of Phototrophic Bacteria as Revealed from Genome Analyses.</title>
        <authorList>
            <person name="Imhoff J.F."/>
            <person name="Rahn T."/>
            <person name="Kunzel S."/>
            <person name="Keller A."/>
            <person name="Neulinger S.C."/>
        </authorList>
    </citation>
    <scope>NUCLEOTIDE SEQUENCE</scope>
    <source>
        <strain evidence="22">DSM 9154</strain>
    </source>
</reference>
<keyword evidence="9" id="KW-0573">Peptidoglycan synthesis</keyword>
<dbReference type="GO" id="GO:0051301">
    <property type="term" value="P:cell division"/>
    <property type="evidence" value="ECO:0007669"/>
    <property type="project" value="UniProtKB-KW"/>
</dbReference>
<sequence>MITVSRTDTSTLGAWWWTVDRWSLVALGLIMGFGAVLILAASPAAGERIGLGGFYFATRQMVYLTMAAGVTVGVSLLSPLWIRRLGVVGFLGSLFLLILTLLIGPEINGAHRWIQLPGISIQPSEFVKPCFAVTIAWMFAAQRERTGIPGDAIAVALLVVVASLLLLQPDLGQTFVVAAIWGVQFFVAGLPMIWVIVLAVGAVMLVVGAYFTMPHVSERIDGFLSPQNGNPYQVERSLEAFERGGLLGQGPGEGTVKQTLPDAHSDFIFAVAGEELGAIACLIIIALFAFIVLRGFSRVLQEDSLFVLLAATGLLTQFGLQAMINMASSLHLIPTKGMTLPFISYGGSSLLALALGMGMVLALTRRRVNRGDAV</sequence>
<keyword evidence="13" id="KW-0961">Cell wall biogenesis/degradation</keyword>
<proteinExistence type="inferred from homology"/>
<evidence type="ECO:0000256" key="3">
    <source>
        <dbReference type="ARBA" id="ARBA00022475"/>
    </source>
</evidence>
<dbReference type="PANTHER" id="PTHR30474:SF2">
    <property type="entry name" value="PEPTIDOGLYCAN GLYCOSYLTRANSFERASE FTSW-RELATED"/>
    <property type="match status" value="1"/>
</dbReference>
<comment type="subcellular location">
    <subcellularLocation>
        <location evidence="1">Cell membrane</location>
        <topology evidence="1">Multi-pass membrane protein</topology>
    </subcellularLocation>
</comment>
<evidence type="ECO:0000313" key="22">
    <source>
        <dbReference type="EMBL" id="MBK1696499.1"/>
    </source>
</evidence>
<dbReference type="InterPro" id="IPR001182">
    <property type="entry name" value="FtsW/RodA"/>
</dbReference>
<name>A0A934QGK8_9PROT</name>
<dbReference type="EC" id="2.4.99.28" evidence="19"/>
<dbReference type="GO" id="GO:0008955">
    <property type="term" value="F:peptidoglycan glycosyltransferase activity"/>
    <property type="evidence" value="ECO:0007669"/>
    <property type="project" value="UniProtKB-EC"/>
</dbReference>
<evidence type="ECO:0000256" key="8">
    <source>
        <dbReference type="ARBA" id="ARBA00022960"/>
    </source>
</evidence>
<evidence type="ECO:0000256" key="9">
    <source>
        <dbReference type="ARBA" id="ARBA00022984"/>
    </source>
</evidence>
<evidence type="ECO:0000256" key="15">
    <source>
        <dbReference type="ARBA" id="ARBA00033270"/>
    </source>
</evidence>
<evidence type="ECO:0000256" key="4">
    <source>
        <dbReference type="ARBA" id="ARBA00022618"/>
    </source>
</evidence>
<evidence type="ECO:0000256" key="14">
    <source>
        <dbReference type="ARBA" id="ARBA00032370"/>
    </source>
</evidence>
<gene>
    <name evidence="22" type="primary">ftsW</name>
    <name evidence="22" type="ORF">CKO21_04485</name>
</gene>
<dbReference type="Proteomes" id="UP000778970">
    <property type="component" value="Unassembled WGS sequence"/>
</dbReference>
<dbReference type="GO" id="GO:0071555">
    <property type="term" value="P:cell wall organization"/>
    <property type="evidence" value="ECO:0007669"/>
    <property type="project" value="UniProtKB-KW"/>
</dbReference>
<feature type="transmembrane region" description="Helical" evidence="21">
    <location>
        <begin position="88"/>
        <end position="105"/>
    </location>
</feature>
<dbReference type="GO" id="GO:0015648">
    <property type="term" value="F:lipid-linked peptidoglycan transporter activity"/>
    <property type="evidence" value="ECO:0007669"/>
    <property type="project" value="TreeGrafter"/>
</dbReference>
<protein>
    <recommendedName>
        <fullName evidence="17">Probable peptidoglycan glycosyltransferase FtsW</fullName>
        <ecNumber evidence="19">2.4.99.28</ecNumber>
    </recommendedName>
    <alternativeName>
        <fullName evidence="18">Cell division protein FtsW</fullName>
    </alternativeName>
    <alternativeName>
        <fullName evidence="15">Cell wall polymerase</fullName>
    </alternativeName>
    <alternativeName>
        <fullName evidence="14">Peptidoglycan polymerase</fullName>
    </alternativeName>
</protein>
<dbReference type="GO" id="GO:0008360">
    <property type="term" value="P:regulation of cell shape"/>
    <property type="evidence" value="ECO:0007669"/>
    <property type="project" value="UniProtKB-KW"/>
</dbReference>
<feature type="transmembrane region" description="Helical" evidence="21">
    <location>
        <begin position="126"/>
        <end position="142"/>
    </location>
</feature>
<comment type="pathway">
    <text evidence="2">Cell wall biogenesis; peptidoglycan biosynthesis.</text>
</comment>
<dbReference type="GO" id="GO:0005886">
    <property type="term" value="C:plasma membrane"/>
    <property type="evidence" value="ECO:0007669"/>
    <property type="project" value="UniProtKB-SubCell"/>
</dbReference>
<keyword evidence="12" id="KW-0131">Cell cycle</keyword>
<evidence type="ECO:0000256" key="10">
    <source>
        <dbReference type="ARBA" id="ARBA00022989"/>
    </source>
</evidence>
<keyword evidence="23" id="KW-1185">Reference proteome</keyword>
<comment type="similarity">
    <text evidence="16">Belongs to the SEDS family. FtsW subfamily.</text>
</comment>
<feature type="transmembrane region" description="Helical" evidence="21">
    <location>
        <begin position="22"/>
        <end position="41"/>
    </location>
</feature>
<evidence type="ECO:0000256" key="17">
    <source>
        <dbReference type="ARBA" id="ARBA00041185"/>
    </source>
</evidence>
<feature type="transmembrane region" description="Helical" evidence="21">
    <location>
        <begin position="179"/>
        <end position="211"/>
    </location>
</feature>
<evidence type="ECO:0000256" key="2">
    <source>
        <dbReference type="ARBA" id="ARBA00004752"/>
    </source>
</evidence>
<dbReference type="InterPro" id="IPR013437">
    <property type="entry name" value="FtsW"/>
</dbReference>
<feature type="transmembrane region" description="Helical" evidence="21">
    <location>
        <begin position="344"/>
        <end position="363"/>
    </location>
</feature>
<keyword evidence="4" id="KW-0132">Cell division</keyword>
<evidence type="ECO:0000256" key="5">
    <source>
        <dbReference type="ARBA" id="ARBA00022676"/>
    </source>
</evidence>
<organism evidence="22 23">
    <name type="scientific">Rhodovibrio salinarum</name>
    <dbReference type="NCBI Taxonomy" id="1087"/>
    <lineage>
        <taxon>Bacteria</taxon>
        <taxon>Pseudomonadati</taxon>
        <taxon>Pseudomonadota</taxon>
        <taxon>Alphaproteobacteria</taxon>
        <taxon>Rhodospirillales</taxon>
        <taxon>Rhodovibrionaceae</taxon>
        <taxon>Rhodovibrio</taxon>
    </lineage>
</organism>
<feature type="transmembrane region" description="Helical" evidence="21">
    <location>
        <begin position="62"/>
        <end position="82"/>
    </location>
</feature>
<evidence type="ECO:0000256" key="16">
    <source>
        <dbReference type="ARBA" id="ARBA00038053"/>
    </source>
</evidence>
<evidence type="ECO:0000256" key="21">
    <source>
        <dbReference type="SAM" id="Phobius"/>
    </source>
</evidence>
<dbReference type="GO" id="GO:0032153">
    <property type="term" value="C:cell division site"/>
    <property type="evidence" value="ECO:0007669"/>
    <property type="project" value="TreeGrafter"/>
</dbReference>
<keyword evidence="7 21" id="KW-0812">Transmembrane</keyword>
<comment type="catalytic activity">
    <reaction evidence="20">
        <text>[GlcNAc-(1-&gt;4)-Mur2Ac(oyl-L-Ala-gamma-D-Glu-L-Lys-D-Ala-D-Ala)](n)-di-trans,octa-cis-undecaprenyl diphosphate + beta-D-GlcNAc-(1-&gt;4)-Mur2Ac(oyl-L-Ala-gamma-D-Glu-L-Lys-D-Ala-D-Ala)-di-trans,octa-cis-undecaprenyl diphosphate = [GlcNAc-(1-&gt;4)-Mur2Ac(oyl-L-Ala-gamma-D-Glu-L-Lys-D-Ala-D-Ala)](n+1)-di-trans,octa-cis-undecaprenyl diphosphate + di-trans,octa-cis-undecaprenyl diphosphate + H(+)</text>
        <dbReference type="Rhea" id="RHEA:23708"/>
        <dbReference type="Rhea" id="RHEA-COMP:9602"/>
        <dbReference type="Rhea" id="RHEA-COMP:9603"/>
        <dbReference type="ChEBI" id="CHEBI:15378"/>
        <dbReference type="ChEBI" id="CHEBI:58405"/>
        <dbReference type="ChEBI" id="CHEBI:60033"/>
        <dbReference type="ChEBI" id="CHEBI:78435"/>
        <dbReference type="EC" id="2.4.99.28"/>
    </reaction>
</comment>
<evidence type="ECO:0000256" key="12">
    <source>
        <dbReference type="ARBA" id="ARBA00023306"/>
    </source>
</evidence>
<evidence type="ECO:0000256" key="20">
    <source>
        <dbReference type="ARBA" id="ARBA00049902"/>
    </source>
</evidence>
<dbReference type="GO" id="GO:0009252">
    <property type="term" value="P:peptidoglycan biosynthetic process"/>
    <property type="evidence" value="ECO:0007669"/>
    <property type="project" value="UniProtKB-KW"/>
</dbReference>
<dbReference type="NCBIfam" id="TIGR02614">
    <property type="entry name" value="ftsW"/>
    <property type="match status" value="1"/>
</dbReference>
<evidence type="ECO:0000256" key="11">
    <source>
        <dbReference type="ARBA" id="ARBA00023136"/>
    </source>
</evidence>
<keyword evidence="10 21" id="KW-1133">Transmembrane helix</keyword>